<gene>
    <name evidence="2" type="ORF">HDA32_003367</name>
</gene>
<dbReference type="Proteomes" id="UP000589036">
    <property type="component" value="Unassembled WGS sequence"/>
</dbReference>
<proteinExistence type="predicted"/>
<dbReference type="EMBL" id="JACCCC010000001">
    <property type="protein sequence ID" value="NYE48247.1"/>
    <property type="molecule type" value="Genomic_DNA"/>
</dbReference>
<evidence type="ECO:0000313" key="3">
    <source>
        <dbReference type="Proteomes" id="UP000589036"/>
    </source>
</evidence>
<feature type="region of interest" description="Disordered" evidence="1">
    <location>
        <begin position="1"/>
        <end position="20"/>
    </location>
</feature>
<organism evidence="2 3">
    <name type="scientific">Spinactinospora alkalitolerans</name>
    <dbReference type="NCBI Taxonomy" id="687207"/>
    <lineage>
        <taxon>Bacteria</taxon>
        <taxon>Bacillati</taxon>
        <taxon>Actinomycetota</taxon>
        <taxon>Actinomycetes</taxon>
        <taxon>Streptosporangiales</taxon>
        <taxon>Nocardiopsidaceae</taxon>
        <taxon>Spinactinospora</taxon>
    </lineage>
</organism>
<reference evidence="2 3" key="1">
    <citation type="submission" date="2020-07" db="EMBL/GenBank/DDBJ databases">
        <title>Sequencing the genomes of 1000 actinobacteria strains.</title>
        <authorList>
            <person name="Klenk H.-P."/>
        </authorList>
    </citation>
    <scope>NUCLEOTIDE SEQUENCE [LARGE SCALE GENOMIC DNA]</scope>
    <source>
        <strain evidence="2 3">CXB654</strain>
    </source>
</reference>
<dbReference type="AlphaFoldDB" id="A0A852TY92"/>
<feature type="compositionally biased region" description="Basic and acidic residues" evidence="1">
    <location>
        <begin position="1"/>
        <end position="19"/>
    </location>
</feature>
<dbReference type="InterPro" id="IPR010773">
    <property type="entry name" value="Mycophage_PG1_Gp7"/>
</dbReference>
<dbReference type="RefSeq" id="WP_179644069.1">
    <property type="nucleotide sequence ID" value="NZ_BAAAYY010000016.1"/>
</dbReference>
<protein>
    <recommendedName>
        <fullName evidence="4">DUF1360 domain-containing protein</fullName>
    </recommendedName>
</protein>
<accession>A0A852TY92</accession>
<sequence length="174" mass="18530">MAKIEEAARAEERAYENGESRPTGAYLGTMLAYAAGVGVIAAASRIQGRRTPPSVSPWDLLLISVSTHKASRLLAKDPVTSPLRVPFTRFKGVSGPSELQEEVRGSGARHAIGELLTCPFCVAQWVATGHVAGLILSPRLTRLAAATMTAVGAADWMQLGYAWLQQRTEGGSQQ</sequence>
<evidence type="ECO:0008006" key="4">
    <source>
        <dbReference type="Google" id="ProtNLM"/>
    </source>
</evidence>
<keyword evidence="3" id="KW-1185">Reference proteome</keyword>
<comment type="caution">
    <text evidence="2">The sequence shown here is derived from an EMBL/GenBank/DDBJ whole genome shotgun (WGS) entry which is preliminary data.</text>
</comment>
<dbReference type="Pfam" id="PF07098">
    <property type="entry name" value="DUF1360"/>
    <property type="match status" value="1"/>
</dbReference>
<evidence type="ECO:0000256" key="1">
    <source>
        <dbReference type="SAM" id="MobiDB-lite"/>
    </source>
</evidence>
<name>A0A852TY92_9ACTN</name>
<evidence type="ECO:0000313" key="2">
    <source>
        <dbReference type="EMBL" id="NYE48247.1"/>
    </source>
</evidence>